<accession>A0A4Z2IZ86</accession>
<dbReference type="GO" id="GO:0030246">
    <property type="term" value="F:carbohydrate binding"/>
    <property type="evidence" value="ECO:0007669"/>
    <property type="project" value="UniProtKB-UniRule"/>
</dbReference>
<dbReference type="OrthoDB" id="440755at2759"/>
<evidence type="ECO:0000256" key="2">
    <source>
        <dbReference type="ARBA" id="ARBA00010905"/>
    </source>
</evidence>
<evidence type="ECO:0000313" key="10">
    <source>
        <dbReference type="Proteomes" id="UP000314294"/>
    </source>
</evidence>
<evidence type="ECO:0000256" key="3">
    <source>
        <dbReference type="ARBA" id="ARBA00022525"/>
    </source>
</evidence>
<dbReference type="Pfam" id="PF15711">
    <property type="entry name" value="ILEI"/>
    <property type="match status" value="1"/>
</dbReference>
<keyword evidence="6" id="KW-1015">Disulfide bond</keyword>
<keyword evidence="10" id="KW-1185">Reference proteome</keyword>
<protein>
    <submittedName>
        <fullName evidence="9">Protein FAM3C</fullName>
    </submittedName>
</protein>
<feature type="domain" description="ILEI/PANDER" evidence="8">
    <location>
        <begin position="30"/>
        <end position="117"/>
    </location>
</feature>
<evidence type="ECO:0000256" key="5">
    <source>
        <dbReference type="ARBA" id="ARBA00022734"/>
    </source>
</evidence>
<dbReference type="PROSITE" id="PS52031">
    <property type="entry name" value="GG_LECTIN"/>
    <property type="match status" value="1"/>
</dbReference>
<comment type="caution">
    <text evidence="9">The sequence shown here is derived from an EMBL/GenBank/DDBJ whole genome shotgun (WGS) entry which is preliminary data.</text>
</comment>
<comment type="subcellular location">
    <subcellularLocation>
        <location evidence="1">Secreted</location>
    </subcellularLocation>
</comment>
<evidence type="ECO:0000256" key="1">
    <source>
        <dbReference type="ARBA" id="ARBA00004613"/>
    </source>
</evidence>
<dbReference type="InterPro" id="IPR039220">
    <property type="entry name" value="FAM3"/>
</dbReference>
<keyword evidence="3" id="KW-0964">Secreted</keyword>
<evidence type="ECO:0000256" key="7">
    <source>
        <dbReference type="PROSITE-ProRule" id="PRU01375"/>
    </source>
</evidence>
<dbReference type="AlphaFoldDB" id="A0A4Z2IZ86"/>
<organism evidence="9 10">
    <name type="scientific">Liparis tanakae</name>
    <name type="common">Tanaka's snailfish</name>
    <dbReference type="NCBI Taxonomy" id="230148"/>
    <lineage>
        <taxon>Eukaryota</taxon>
        <taxon>Metazoa</taxon>
        <taxon>Chordata</taxon>
        <taxon>Craniata</taxon>
        <taxon>Vertebrata</taxon>
        <taxon>Euteleostomi</taxon>
        <taxon>Actinopterygii</taxon>
        <taxon>Neopterygii</taxon>
        <taxon>Teleostei</taxon>
        <taxon>Neoteleostei</taxon>
        <taxon>Acanthomorphata</taxon>
        <taxon>Eupercaria</taxon>
        <taxon>Perciformes</taxon>
        <taxon>Cottioidei</taxon>
        <taxon>Cottales</taxon>
        <taxon>Liparidae</taxon>
        <taxon>Liparis</taxon>
    </lineage>
</organism>
<sequence>MSSKVLVDQVLTVDCLLRVLGEVLNNVGPGINIVLINGTTGDVLKTGHFDMYGGEVKPLLEFLESIKAGSAVLMASYDDPSTRLTKEARQLISDLGSSSVTSLGFRDNWVFVGGKGAAVHSSFEKLLQNNKNNNKYENWPELIEIQGCIPRYLG</sequence>
<comment type="similarity">
    <text evidence="2">Belongs to the FAM3 family.</text>
</comment>
<reference evidence="9 10" key="1">
    <citation type="submission" date="2019-03" db="EMBL/GenBank/DDBJ databases">
        <title>First draft genome of Liparis tanakae, snailfish: a comprehensive survey of snailfish specific genes.</title>
        <authorList>
            <person name="Kim W."/>
            <person name="Song I."/>
            <person name="Jeong J.-H."/>
            <person name="Kim D."/>
            <person name="Kim S."/>
            <person name="Ryu S."/>
            <person name="Song J.Y."/>
            <person name="Lee S.K."/>
        </authorList>
    </citation>
    <scope>NUCLEOTIDE SEQUENCE [LARGE SCALE GENOMIC DNA]</scope>
    <source>
        <tissue evidence="9">Muscle</tissue>
    </source>
</reference>
<evidence type="ECO:0000259" key="8">
    <source>
        <dbReference type="Pfam" id="PF15711"/>
    </source>
</evidence>
<dbReference type="Proteomes" id="UP000314294">
    <property type="component" value="Unassembled WGS sequence"/>
</dbReference>
<name>A0A4Z2IZ86_9TELE</name>
<evidence type="ECO:0000313" key="9">
    <source>
        <dbReference type="EMBL" id="TNN83290.1"/>
    </source>
</evidence>
<dbReference type="InterPro" id="IPR039477">
    <property type="entry name" value="ILEI/PANDER_dom"/>
</dbReference>
<dbReference type="GO" id="GO:0005576">
    <property type="term" value="C:extracellular region"/>
    <property type="evidence" value="ECO:0007669"/>
    <property type="project" value="UniProtKB-SubCell"/>
</dbReference>
<proteinExistence type="inferred from homology"/>
<evidence type="ECO:0000256" key="4">
    <source>
        <dbReference type="ARBA" id="ARBA00022729"/>
    </source>
</evidence>
<dbReference type="EMBL" id="SRLO01000033">
    <property type="protein sequence ID" value="TNN83290.1"/>
    <property type="molecule type" value="Genomic_DNA"/>
</dbReference>
<keyword evidence="5 7" id="KW-0430">Lectin</keyword>
<gene>
    <name evidence="9" type="primary">Fam3c</name>
    <name evidence="9" type="ORF">EYF80_006271</name>
</gene>
<dbReference type="PANTHER" id="PTHR14592">
    <property type="entry name" value="UNCHARACTERIZED FAM3"/>
    <property type="match status" value="1"/>
</dbReference>
<keyword evidence="4" id="KW-0732">Signal</keyword>
<evidence type="ECO:0000256" key="6">
    <source>
        <dbReference type="ARBA" id="ARBA00023157"/>
    </source>
</evidence>